<name>A0ABR2MW02_9ASPA</name>
<dbReference type="EMBL" id="JBBWWR010000004">
    <property type="protein sequence ID" value="KAK8968382.1"/>
    <property type="molecule type" value="Genomic_DNA"/>
</dbReference>
<evidence type="ECO:0000313" key="2">
    <source>
        <dbReference type="EMBL" id="KAK8968382.1"/>
    </source>
</evidence>
<evidence type="ECO:0000256" key="1">
    <source>
        <dbReference type="SAM" id="MobiDB-lite"/>
    </source>
</evidence>
<feature type="compositionally biased region" description="Polar residues" evidence="1">
    <location>
        <begin position="67"/>
        <end position="79"/>
    </location>
</feature>
<keyword evidence="3" id="KW-1185">Reference proteome</keyword>
<organism evidence="2 3">
    <name type="scientific">Platanthera guangdongensis</name>
    <dbReference type="NCBI Taxonomy" id="2320717"/>
    <lineage>
        <taxon>Eukaryota</taxon>
        <taxon>Viridiplantae</taxon>
        <taxon>Streptophyta</taxon>
        <taxon>Embryophyta</taxon>
        <taxon>Tracheophyta</taxon>
        <taxon>Spermatophyta</taxon>
        <taxon>Magnoliopsida</taxon>
        <taxon>Liliopsida</taxon>
        <taxon>Asparagales</taxon>
        <taxon>Orchidaceae</taxon>
        <taxon>Orchidoideae</taxon>
        <taxon>Orchideae</taxon>
        <taxon>Orchidinae</taxon>
        <taxon>Platanthera</taxon>
    </lineage>
</organism>
<evidence type="ECO:0000313" key="3">
    <source>
        <dbReference type="Proteomes" id="UP001412067"/>
    </source>
</evidence>
<feature type="compositionally biased region" description="Low complexity" evidence="1">
    <location>
        <begin position="21"/>
        <end position="30"/>
    </location>
</feature>
<proteinExistence type="predicted"/>
<accession>A0ABR2MW02</accession>
<feature type="compositionally biased region" description="Low complexity" evidence="1">
    <location>
        <begin position="41"/>
        <end position="55"/>
    </location>
</feature>
<feature type="region of interest" description="Disordered" evidence="1">
    <location>
        <begin position="21"/>
        <end position="86"/>
    </location>
</feature>
<comment type="caution">
    <text evidence="2">The sequence shown here is derived from an EMBL/GenBank/DDBJ whole genome shotgun (WGS) entry which is preliminary data.</text>
</comment>
<protein>
    <submittedName>
        <fullName evidence="2">Uncharacterized protein</fullName>
    </submittedName>
</protein>
<sequence length="110" mass="11244">MDPTRSAHAKLLAGDFLSLAASPSAPPSFSRRGRPSPARRPPASSSPTIAAKAAPFSPRTTDPAASPASSGLTTASSSIPRLPMFTPARCASGSSLGFEGELRDSAEFCR</sequence>
<gene>
    <name evidence="2" type="ORF">KSP40_PGU019208</name>
</gene>
<dbReference type="Proteomes" id="UP001412067">
    <property type="component" value="Unassembled WGS sequence"/>
</dbReference>
<reference evidence="2 3" key="1">
    <citation type="journal article" date="2022" name="Nat. Plants">
        <title>Genomes of leafy and leafless Platanthera orchids illuminate the evolution of mycoheterotrophy.</title>
        <authorList>
            <person name="Li M.H."/>
            <person name="Liu K.W."/>
            <person name="Li Z."/>
            <person name="Lu H.C."/>
            <person name="Ye Q.L."/>
            <person name="Zhang D."/>
            <person name="Wang J.Y."/>
            <person name="Li Y.F."/>
            <person name="Zhong Z.M."/>
            <person name="Liu X."/>
            <person name="Yu X."/>
            <person name="Liu D.K."/>
            <person name="Tu X.D."/>
            <person name="Liu B."/>
            <person name="Hao Y."/>
            <person name="Liao X.Y."/>
            <person name="Jiang Y.T."/>
            <person name="Sun W.H."/>
            <person name="Chen J."/>
            <person name="Chen Y.Q."/>
            <person name="Ai Y."/>
            <person name="Zhai J.W."/>
            <person name="Wu S.S."/>
            <person name="Zhou Z."/>
            <person name="Hsiao Y.Y."/>
            <person name="Wu W.L."/>
            <person name="Chen Y.Y."/>
            <person name="Lin Y.F."/>
            <person name="Hsu J.L."/>
            <person name="Li C.Y."/>
            <person name="Wang Z.W."/>
            <person name="Zhao X."/>
            <person name="Zhong W.Y."/>
            <person name="Ma X.K."/>
            <person name="Ma L."/>
            <person name="Huang J."/>
            <person name="Chen G.Z."/>
            <person name="Huang M.Z."/>
            <person name="Huang L."/>
            <person name="Peng D.H."/>
            <person name="Luo Y.B."/>
            <person name="Zou S.Q."/>
            <person name="Chen S.P."/>
            <person name="Lan S."/>
            <person name="Tsai W.C."/>
            <person name="Van de Peer Y."/>
            <person name="Liu Z.J."/>
        </authorList>
    </citation>
    <scope>NUCLEOTIDE SEQUENCE [LARGE SCALE GENOMIC DNA]</scope>
    <source>
        <strain evidence="2">Lor288</strain>
    </source>
</reference>